<dbReference type="Gene3D" id="1.20.930.20">
    <property type="entry name" value="Adaptor protein Cbl, N-terminal domain"/>
    <property type="match status" value="1"/>
</dbReference>
<dbReference type="InterPro" id="IPR036537">
    <property type="entry name" value="Adaptor_Cbl_N_dom_sf"/>
</dbReference>
<organism evidence="2 3">
    <name type="scientific">Gigaspora margarita</name>
    <dbReference type="NCBI Taxonomy" id="4874"/>
    <lineage>
        <taxon>Eukaryota</taxon>
        <taxon>Fungi</taxon>
        <taxon>Fungi incertae sedis</taxon>
        <taxon>Mucoromycota</taxon>
        <taxon>Glomeromycotina</taxon>
        <taxon>Glomeromycetes</taxon>
        <taxon>Diversisporales</taxon>
        <taxon>Gigasporaceae</taxon>
        <taxon>Gigaspora</taxon>
    </lineage>
</organism>
<name>A0ABN7X970_GIGMA</name>
<dbReference type="InterPro" id="IPR059179">
    <property type="entry name" value="MLKL-like_MCAfunc"/>
</dbReference>
<comment type="caution">
    <text evidence="2">The sequence shown here is derived from an EMBL/GenBank/DDBJ whole genome shotgun (WGS) entry which is preliminary data.</text>
</comment>
<proteinExistence type="predicted"/>
<feature type="non-terminal residue" evidence="2">
    <location>
        <position position="1"/>
    </location>
</feature>
<keyword evidence="3" id="KW-1185">Reference proteome</keyword>
<evidence type="ECO:0000313" key="2">
    <source>
        <dbReference type="EMBL" id="CAG8851203.1"/>
    </source>
</evidence>
<sequence>TKPELSEFIEEAVNVTNNALSPIVPMLSVVISLINEIFTIYENAQFNKRMSRSITNRILSVETTIKSLKSQIKYSENFQDLQHQESFVKFQATLRKIKMFVEKVTQLRAFETFFCASNIKKEFIELMKEYETCMNDLKFTMIIVFNEQRRIDNDILTDTLVKMIKDTKASLYQEICHIKNKLENTKDSIQRIDPILLKKPLLSRRSVCRGKLKQIIKMVYKDFIE</sequence>
<evidence type="ECO:0000313" key="3">
    <source>
        <dbReference type="Proteomes" id="UP000789901"/>
    </source>
</evidence>
<reference evidence="2 3" key="1">
    <citation type="submission" date="2021-06" db="EMBL/GenBank/DDBJ databases">
        <authorList>
            <person name="Kallberg Y."/>
            <person name="Tangrot J."/>
            <person name="Rosling A."/>
        </authorList>
    </citation>
    <scope>NUCLEOTIDE SEQUENCE [LARGE SCALE GENOMIC DNA]</scope>
    <source>
        <strain evidence="2 3">120-4 pot B 10/14</strain>
    </source>
</reference>
<dbReference type="Pfam" id="PF22215">
    <property type="entry name" value="MLKL_N"/>
    <property type="match status" value="1"/>
</dbReference>
<dbReference type="CDD" id="cd21037">
    <property type="entry name" value="MLKL_NTD"/>
    <property type="match status" value="1"/>
</dbReference>
<accession>A0ABN7X970</accession>
<feature type="domain" description="Mixed lineage kinase" evidence="1">
    <location>
        <begin position="29"/>
        <end position="137"/>
    </location>
</feature>
<dbReference type="EMBL" id="CAJVQB010104860">
    <property type="protein sequence ID" value="CAG8851203.1"/>
    <property type="molecule type" value="Genomic_DNA"/>
</dbReference>
<protein>
    <submittedName>
        <fullName evidence="2">6498_t:CDS:1</fullName>
    </submittedName>
</protein>
<dbReference type="Proteomes" id="UP000789901">
    <property type="component" value="Unassembled WGS sequence"/>
</dbReference>
<evidence type="ECO:0000259" key="1">
    <source>
        <dbReference type="Pfam" id="PF22215"/>
    </source>
</evidence>
<gene>
    <name evidence="2" type="ORF">GMARGA_LOCUS40612</name>
</gene>
<dbReference type="InterPro" id="IPR054000">
    <property type="entry name" value="MLKL_N"/>
</dbReference>
<feature type="non-terminal residue" evidence="2">
    <location>
        <position position="225"/>
    </location>
</feature>